<gene>
    <name evidence="1" type="ORF">Fot_13268</name>
</gene>
<dbReference type="Proteomes" id="UP001604277">
    <property type="component" value="Unassembled WGS sequence"/>
</dbReference>
<organism evidence="1 2">
    <name type="scientific">Forsythia ovata</name>
    <dbReference type="NCBI Taxonomy" id="205694"/>
    <lineage>
        <taxon>Eukaryota</taxon>
        <taxon>Viridiplantae</taxon>
        <taxon>Streptophyta</taxon>
        <taxon>Embryophyta</taxon>
        <taxon>Tracheophyta</taxon>
        <taxon>Spermatophyta</taxon>
        <taxon>Magnoliopsida</taxon>
        <taxon>eudicotyledons</taxon>
        <taxon>Gunneridae</taxon>
        <taxon>Pentapetalae</taxon>
        <taxon>asterids</taxon>
        <taxon>lamiids</taxon>
        <taxon>Lamiales</taxon>
        <taxon>Oleaceae</taxon>
        <taxon>Forsythieae</taxon>
        <taxon>Forsythia</taxon>
    </lineage>
</organism>
<dbReference type="AlphaFoldDB" id="A0ABD1W2Z7"/>
<name>A0ABD1W2Z7_9LAMI</name>
<proteinExistence type="predicted"/>
<evidence type="ECO:0000313" key="1">
    <source>
        <dbReference type="EMBL" id="KAL2544035.1"/>
    </source>
</evidence>
<dbReference type="EMBL" id="JBFOLJ010000004">
    <property type="protein sequence ID" value="KAL2544035.1"/>
    <property type="molecule type" value="Genomic_DNA"/>
</dbReference>
<sequence length="105" mass="12237">MATNLGRLFSSTLVKSDFSNSTSRRLICNTTQLFTHHQKKKESSVLEINEKTQNQIEDEQKFSQPTKFGLNLVRRFKMRPSRSQVRGHDHPSPSDFALVENMYYD</sequence>
<evidence type="ECO:0000313" key="2">
    <source>
        <dbReference type="Proteomes" id="UP001604277"/>
    </source>
</evidence>
<accession>A0ABD1W2Z7</accession>
<comment type="caution">
    <text evidence="1">The sequence shown here is derived from an EMBL/GenBank/DDBJ whole genome shotgun (WGS) entry which is preliminary data.</text>
</comment>
<keyword evidence="2" id="KW-1185">Reference proteome</keyword>
<protein>
    <submittedName>
        <fullName evidence="1">Uncharacterized protein</fullName>
    </submittedName>
</protein>
<reference evidence="2" key="1">
    <citation type="submission" date="2024-07" db="EMBL/GenBank/DDBJ databases">
        <title>Two chromosome-level genome assemblies of Korean endemic species Abeliophyllum distichum and Forsythia ovata (Oleaceae).</title>
        <authorList>
            <person name="Jang H."/>
        </authorList>
    </citation>
    <scope>NUCLEOTIDE SEQUENCE [LARGE SCALE GENOMIC DNA]</scope>
</reference>